<feature type="region of interest" description="Disordered" evidence="4">
    <location>
        <begin position="122"/>
        <end position="152"/>
    </location>
</feature>
<evidence type="ECO:0008006" key="8">
    <source>
        <dbReference type="Google" id="ProtNLM"/>
    </source>
</evidence>
<organism evidence="6 7">
    <name type="scientific">Streptomyces violaceusniger</name>
    <dbReference type="NCBI Taxonomy" id="68280"/>
    <lineage>
        <taxon>Bacteria</taxon>
        <taxon>Bacillati</taxon>
        <taxon>Actinomycetota</taxon>
        <taxon>Actinomycetes</taxon>
        <taxon>Kitasatosporales</taxon>
        <taxon>Streptomycetaceae</taxon>
        <taxon>Streptomyces</taxon>
        <taxon>Streptomyces violaceusniger group</taxon>
    </lineage>
</organism>
<evidence type="ECO:0000313" key="6">
    <source>
        <dbReference type="EMBL" id="KUL43227.1"/>
    </source>
</evidence>
<accession>A0A0X3VFQ5</accession>
<dbReference type="Gene3D" id="1.20.1250.20">
    <property type="entry name" value="MFS general substrate transporter like domains"/>
    <property type="match status" value="1"/>
</dbReference>
<sequence>MAAFAGPFFPLADTRSPVLICLALVVVMAFGHGAAFGPPAAFYAELFSARVRCSGVSIDDQAGNVVLGGFTPMPATSVILWSGGPSWSLMLLVAAGALVAATTRVAAPETFRRSSWTRSRAGPLRAARRVRRRSRRRTEIPGGQVGGFPAGQ</sequence>
<comment type="caution">
    <text evidence="6">The sequence shown here is derived from an EMBL/GenBank/DDBJ whole genome shotgun (WGS) entry which is preliminary data.</text>
</comment>
<keyword evidence="5" id="KW-0812">Transmembrane</keyword>
<gene>
    <name evidence="6" type="ORF">ADL28_43335</name>
</gene>
<dbReference type="EMBL" id="LLZJ01000428">
    <property type="protein sequence ID" value="KUL43227.1"/>
    <property type="molecule type" value="Genomic_DNA"/>
</dbReference>
<evidence type="ECO:0000256" key="1">
    <source>
        <dbReference type="ARBA" id="ARBA00004651"/>
    </source>
</evidence>
<dbReference type="InterPro" id="IPR036259">
    <property type="entry name" value="MFS_trans_sf"/>
</dbReference>
<keyword evidence="5" id="KW-0472">Membrane</keyword>
<evidence type="ECO:0000256" key="4">
    <source>
        <dbReference type="SAM" id="MobiDB-lite"/>
    </source>
</evidence>
<proteinExistence type="predicted"/>
<dbReference type="Proteomes" id="UP000053413">
    <property type="component" value="Unassembled WGS sequence"/>
</dbReference>
<comment type="subcellular location">
    <subcellularLocation>
        <location evidence="1">Cell membrane</location>
        <topology evidence="1">Multi-pass membrane protein</topology>
    </subcellularLocation>
</comment>
<keyword evidence="5" id="KW-1133">Transmembrane helix</keyword>
<evidence type="ECO:0000313" key="7">
    <source>
        <dbReference type="Proteomes" id="UP000053413"/>
    </source>
</evidence>
<dbReference type="GO" id="GO:0005886">
    <property type="term" value="C:plasma membrane"/>
    <property type="evidence" value="ECO:0007669"/>
    <property type="project" value="UniProtKB-SubCell"/>
</dbReference>
<dbReference type="SUPFAM" id="SSF103473">
    <property type="entry name" value="MFS general substrate transporter"/>
    <property type="match status" value="1"/>
</dbReference>
<evidence type="ECO:0000256" key="3">
    <source>
        <dbReference type="ARBA" id="ARBA00022475"/>
    </source>
</evidence>
<dbReference type="AlphaFoldDB" id="A0A0X3VFQ5"/>
<feature type="compositionally biased region" description="Gly residues" evidence="4">
    <location>
        <begin position="143"/>
        <end position="152"/>
    </location>
</feature>
<evidence type="ECO:0000256" key="2">
    <source>
        <dbReference type="ARBA" id="ARBA00022448"/>
    </source>
</evidence>
<reference evidence="7" key="1">
    <citation type="submission" date="2015-10" db="EMBL/GenBank/DDBJ databases">
        <authorList>
            <person name="Ju K.-S."/>
            <person name="Doroghazi J.R."/>
            <person name="Metcalf W.W."/>
        </authorList>
    </citation>
    <scope>NUCLEOTIDE SEQUENCE [LARGE SCALE GENOMIC DNA]</scope>
    <source>
        <strain evidence="7">NRRL F-8817</strain>
    </source>
</reference>
<dbReference type="PANTHER" id="PTHR43045">
    <property type="entry name" value="SHIKIMATE TRANSPORTER"/>
    <property type="match status" value="1"/>
</dbReference>
<evidence type="ECO:0000256" key="5">
    <source>
        <dbReference type="SAM" id="Phobius"/>
    </source>
</evidence>
<feature type="transmembrane region" description="Helical" evidence="5">
    <location>
        <begin position="87"/>
        <end position="107"/>
    </location>
</feature>
<keyword evidence="2" id="KW-0813">Transport</keyword>
<name>A0A0X3VFQ5_STRVO</name>
<feature type="transmembrane region" description="Helical" evidence="5">
    <location>
        <begin position="17"/>
        <end position="42"/>
    </location>
</feature>
<dbReference type="PANTHER" id="PTHR43045:SF1">
    <property type="entry name" value="SHIKIMATE TRANSPORTER"/>
    <property type="match status" value="1"/>
</dbReference>
<feature type="compositionally biased region" description="Basic residues" evidence="4">
    <location>
        <begin position="126"/>
        <end position="136"/>
    </location>
</feature>
<keyword evidence="3" id="KW-1003">Cell membrane</keyword>
<protein>
    <recommendedName>
        <fullName evidence="8">Major facilitator superfamily (MFS) profile domain-containing protein</fullName>
    </recommendedName>
</protein>
<dbReference type="RefSeq" id="WP_059149305.1">
    <property type="nucleotide sequence ID" value="NZ_LLZJ01000428.1"/>
</dbReference>